<dbReference type="NCBIfam" id="TIGR00797">
    <property type="entry name" value="matE"/>
    <property type="match status" value="1"/>
</dbReference>
<feature type="transmembrane region" description="Helical" evidence="6">
    <location>
        <begin position="508"/>
        <end position="529"/>
    </location>
</feature>
<evidence type="ECO:0000313" key="9">
    <source>
        <dbReference type="Proteomes" id="UP000239649"/>
    </source>
</evidence>
<feature type="transmembrane region" description="Helical" evidence="6">
    <location>
        <begin position="242"/>
        <end position="264"/>
    </location>
</feature>
<keyword evidence="4 6" id="KW-1133">Transmembrane helix</keyword>
<feature type="transmembrane region" description="Helical" evidence="6">
    <location>
        <begin position="541"/>
        <end position="564"/>
    </location>
</feature>
<dbReference type="InterPro" id="IPR045069">
    <property type="entry name" value="MATE_euk"/>
</dbReference>
<feature type="transmembrane region" description="Helical" evidence="6">
    <location>
        <begin position="439"/>
        <end position="463"/>
    </location>
</feature>
<dbReference type="GO" id="GO:0015297">
    <property type="term" value="F:antiporter activity"/>
    <property type="evidence" value="ECO:0007669"/>
    <property type="project" value="InterPro"/>
</dbReference>
<dbReference type="AlphaFoldDB" id="A0A2P6V7M2"/>
<dbReference type="Proteomes" id="UP000239649">
    <property type="component" value="Unassembled WGS sequence"/>
</dbReference>
<dbReference type="OrthoDB" id="2126698at2759"/>
<dbReference type="EMBL" id="LHPF02000022">
    <property type="protein sequence ID" value="PSC70081.1"/>
    <property type="molecule type" value="Genomic_DNA"/>
</dbReference>
<feature type="transmembrane region" description="Helical" evidence="6">
    <location>
        <begin position="309"/>
        <end position="330"/>
    </location>
</feature>
<dbReference type="GO" id="GO:0042910">
    <property type="term" value="F:xenobiotic transmembrane transporter activity"/>
    <property type="evidence" value="ECO:0007669"/>
    <property type="project" value="InterPro"/>
</dbReference>
<dbReference type="GO" id="GO:1990961">
    <property type="term" value="P:xenobiotic detoxification by transmembrane export across the plasma membrane"/>
    <property type="evidence" value="ECO:0007669"/>
    <property type="project" value="InterPro"/>
</dbReference>
<name>A0A2P6V7M2_9CHLO</name>
<feature type="compositionally biased region" description="Pro residues" evidence="7">
    <location>
        <begin position="79"/>
        <end position="91"/>
    </location>
</feature>
<feature type="transmembrane region" description="Helical" evidence="6">
    <location>
        <begin position="276"/>
        <end position="297"/>
    </location>
</feature>
<comment type="caution">
    <text evidence="8">The sequence shown here is derived from an EMBL/GenBank/DDBJ whole genome shotgun (WGS) entry which is preliminary data.</text>
</comment>
<feature type="compositionally biased region" description="Low complexity" evidence="7">
    <location>
        <begin position="56"/>
        <end position="65"/>
    </location>
</feature>
<dbReference type="PANTHER" id="PTHR11206">
    <property type="entry name" value="MULTIDRUG RESISTANCE PROTEIN"/>
    <property type="match status" value="1"/>
</dbReference>
<feature type="compositionally biased region" description="Low complexity" evidence="7">
    <location>
        <begin position="21"/>
        <end position="33"/>
    </location>
</feature>
<feature type="transmembrane region" description="Helical" evidence="6">
    <location>
        <begin position="208"/>
        <end position="230"/>
    </location>
</feature>
<keyword evidence="9" id="KW-1185">Reference proteome</keyword>
<protein>
    <recommendedName>
        <fullName evidence="6">Protein DETOXIFICATION</fullName>
    </recommendedName>
    <alternativeName>
        <fullName evidence="6">Multidrug and toxic compound extrusion protein</fullName>
    </alternativeName>
</protein>
<keyword evidence="3 6" id="KW-0812">Transmembrane</keyword>
<keyword evidence="5 6" id="KW-0472">Membrane</keyword>
<evidence type="ECO:0000313" key="8">
    <source>
        <dbReference type="EMBL" id="PSC70081.1"/>
    </source>
</evidence>
<comment type="subcellular location">
    <subcellularLocation>
        <location evidence="1">Membrane</location>
        <topology evidence="1">Multi-pass membrane protein</topology>
    </subcellularLocation>
</comment>
<accession>A0A2P6V7M2</accession>
<evidence type="ECO:0000256" key="1">
    <source>
        <dbReference type="ARBA" id="ARBA00004141"/>
    </source>
</evidence>
<dbReference type="Pfam" id="PF01554">
    <property type="entry name" value="MatE"/>
    <property type="match status" value="2"/>
</dbReference>
<evidence type="ECO:0000256" key="7">
    <source>
        <dbReference type="SAM" id="MobiDB-lite"/>
    </source>
</evidence>
<sequence length="613" mass="63932">MLTVGSAPGLGAALPITTASAAAAAAGVGSLQEGLEKEEEEEDTRGGDELDEGFVFDSPFASNAPSPAPEEADHSGSASPPPPPPPLPLPHLSPVQQQLLGAAEGAAAVESTLVGAGHARPRRHTSEARRILRLAAPLTISNVGGYAIGMVAMAAVGHLGQAALSVTVLATSLYNMTGLACLVGFASTMETFCGQAYGAGSYRMVGLVLQRALLLTTLLCAVVFGVWTQMERILLALGQDPIISHGCAQFLIRAAPALWFTAVFESLKRYLMAQEVVRPVTASTVAALAAAPLYNWLLIYRLGWGLHGAAYAMVAVQATTAALLTGYTALRDVRMRRSAHPRCTWGGWSRKALAGWPQYLRLALPSVAMLACECSMFQVMVVMAGWLPQPDVAVSAMGIVINTSGLAYMAVTGFACAVSVRVGYSLGAGQPWAAKRATWTAWALTMCLQVVVATTVVSCRHGWAKVFTNSEPVIEGVSSLLPIFAISLFGDGTSAVLQGLLRGGGKQAIGAVTNVSSYWGVGIPLAYYLAFPRGLGLQGLWWGLACTNTMQGCIMATLSLLFNFPNEARRAVAKAQAEAARAEAQRAAKAAAAALVAEAGMHGSGLQEPLLDP</sequence>
<dbReference type="GO" id="GO:0016020">
    <property type="term" value="C:membrane"/>
    <property type="evidence" value="ECO:0007669"/>
    <property type="project" value="UniProtKB-SubCell"/>
</dbReference>
<evidence type="ECO:0000256" key="5">
    <source>
        <dbReference type="ARBA" id="ARBA00023136"/>
    </source>
</evidence>
<dbReference type="CDD" id="cd13132">
    <property type="entry name" value="MATE_eukaryotic"/>
    <property type="match status" value="1"/>
</dbReference>
<proteinExistence type="inferred from homology"/>
<dbReference type="InterPro" id="IPR002528">
    <property type="entry name" value="MATE_fam"/>
</dbReference>
<feature type="transmembrane region" description="Helical" evidence="6">
    <location>
        <begin position="359"/>
        <end position="386"/>
    </location>
</feature>
<feature type="transmembrane region" description="Helical" evidence="6">
    <location>
        <begin position="483"/>
        <end position="501"/>
    </location>
</feature>
<reference evidence="8 9" key="1">
    <citation type="journal article" date="2018" name="Plant J.">
        <title>Genome sequences of Chlorella sorokiniana UTEX 1602 and Micractinium conductrix SAG 241.80: implications to maltose excretion by a green alga.</title>
        <authorList>
            <person name="Arriola M.B."/>
            <person name="Velmurugan N."/>
            <person name="Zhang Y."/>
            <person name="Plunkett M.H."/>
            <person name="Hondzo H."/>
            <person name="Barney B.M."/>
        </authorList>
    </citation>
    <scope>NUCLEOTIDE SEQUENCE [LARGE SCALE GENOMIC DNA]</scope>
    <source>
        <strain evidence="8 9">SAG 241.80</strain>
    </source>
</reference>
<organism evidence="8 9">
    <name type="scientific">Micractinium conductrix</name>
    <dbReference type="NCBI Taxonomy" id="554055"/>
    <lineage>
        <taxon>Eukaryota</taxon>
        <taxon>Viridiplantae</taxon>
        <taxon>Chlorophyta</taxon>
        <taxon>core chlorophytes</taxon>
        <taxon>Trebouxiophyceae</taxon>
        <taxon>Chlorellales</taxon>
        <taxon>Chlorellaceae</taxon>
        <taxon>Chlorella clade</taxon>
        <taxon>Micractinium</taxon>
    </lineage>
</organism>
<gene>
    <name evidence="8" type="ORF">C2E20_6448</name>
</gene>
<feature type="region of interest" description="Disordered" evidence="7">
    <location>
        <begin position="21"/>
        <end position="93"/>
    </location>
</feature>
<feature type="compositionally biased region" description="Acidic residues" evidence="7">
    <location>
        <begin position="36"/>
        <end position="54"/>
    </location>
</feature>
<evidence type="ECO:0000256" key="3">
    <source>
        <dbReference type="ARBA" id="ARBA00022692"/>
    </source>
</evidence>
<evidence type="ECO:0000256" key="6">
    <source>
        <dbReference type="RuleBase" id="RU004914"/>
    </source>
</evidence>
<dbReference type="STRING" id="554055.A0A2P6V7M2"/>
<evidence type="ECO:0000256" key="2">
    <source>
        <dbReference type="ARBA" id="ARBA00010199"/>
    </source>
</evidence>
<evidence type="ECO:0000256" key="4">
    <source>
        <dbReference type="ARBA" id="ARBA00022989"/>
    </source>
</evidence>
<comment type="similarity">
    <text evidence="2 6">Belongs to the multi antimicrobial extrusion (MATE) (TC 2.A.66.1) family.</text>
</comment>
<feature type="transmembrane region" description="Helical" evidence="6">
    <location>
        <begin position="131"/>
        <end position="156"/>
    </location>
</feature>
<feature type="transmembrane region" description="Helical" evidence="6">
    <location>
        <begin position="162"/>
        <end position="187"/>
    </location>
</feature>